<dbReference type="AlphaFoldDB" id="A0A834CK31"/>
<name>A0A834CK31_ORYME</name>
<protein>
    <submittedName>
        <fullName evidence="2">Uncharacterized protein</fullName>
    </submittedName>
</protein>
<gene>
    <name evidence="2" type="ORF">FQA47_004282</name>
</gene>
<organism evidence="2 3">
    <name type="scientific">Oryzias melastigma</name>
    <name type="common">Marine medaka</name>
    <dbReference type="NCBI Taxonomy" id="30732"/>
    <lineage>
        <taxon>Eukaryota</taxon>
        <taxon>Metazoa</taxon>
        <taxon>Chordata</taxon>
        <taxon>Craniata</taxon>
        <taxon>Vertebrata</taxon>
        <taxon>Euteleostomi</taxon>
        <taxon>Actinopterygii</taxon>
        <taxon>Neopterygii</taxon>
        <taxon>Teleostei</taxon>
        <taxon>Neoteleostei</taxon>
        <taxon>Acanthomorphata</taxon>
        <taxon>Ovalentaria</taxon>
        <taxon>Atherinomorphae</taxon>
        <taxon>Beloniformes</taxon>
        <taxon>Adrianichthyidae</taxon>
        <taxon>Oryziinae</taxon>
        <taxon>Oryzias</taxon>
    </lineage>
</organism>
<proteinExistence type="predicted"/>
<feature type="compositionally biased region" description="Basic and acidic residues" evidence="1">
    <location>
        <begin position="1"/>
        <end position="11"/>
    </location>
</feature>
<feature type="region of interest" description="Disordered" evidence="1">
    <location>
        <begin position="65"/>
        <end position="112"/>
    </location>
</feature>
<sequence>MHNRLPRDRSFRPRTPRASFQRTRAHRRLRLTLRILASAEEEEEEEEGGSICYLERHLLRANAKNNHIDDNNNRSPYAGRSPGLGGARAPGREAPWRAVGQRRRKRRAGLSAGARLAGTDALVRIASERITVRRGSDRHNATAEAHELASV</sequence>
<reference evidence="2" key="1">
    <citation type="journal article" name="BMC Genomics">
        <title>Long-read sequencing and de novo genome assembly of marine medaka (Oryzias melastigma).</title>
        <authorList>
            <person name="Liang P."/>
            <person name="Saqib H.S.A."/>
            <person name="Ni X."/>
            <person name="Shen Y."/>
        </authorList>
    </citation>
    <scope>NUCLEOTIDE SEQUENCE</scope>
    <source>
        <strain evidence="2">Bigg-433</strain>
    </source>
</reference>
<feature type="region of interest" description="Disordered" evidence="1">
    <location>
        <begin position="1"/>
        <end position="23"/>
    </location>
</feature>
<evidence type="ECO:0000256" key="1">
    <source>
        <dbReference type="SAM" id="MobiDB-lite"/>
    </source>
</evidence>
<evidence type="ECO:0000313" key="3">
    <source>
        <dbReference type="Proteomes" id="UP000646548"/>
    </source>
</evidence>
<evidence type="ECO:0000313" key="2">
    <source>
        <dbReference type="EMBL" id="KAF6728201.1"/>
    </source>
</evidence>
<dbReference type="Proteomes" id="UP000646548">
    <property type="component" value="Unassembled WGS sequence"/>
</dbReference>
<comment type="caution">
    <text evidence="2">The sequence shown here is derived from an EMBL/GenBank/DDBJ whole genome shotgun (WGS) entry which is preliminary data.</text>
</comment>
<accession>A0A834CK31</accession>
<dbReference type="EMBL" id="WKFB01000288">
    <property type="protein sequence ID" value="KAF6728201.1"/>
    <property type="molecule type" value="Genomic_DNA"/>
</dbReference>